<dbReference type="PANTHER" id="PTHR12320:SF1">
    <property type="entry name" value="PROTEIN PHOSPHATASE PTC7 HOMOLOG"/>
    <property type="match status" value="1"/>
</dbReference>
<keyword evidence="5" id="KW-1185">Reference proteome</keyword>
<comment type="similarity">
    <text evidence="1">Belongs to the PP2C family.</text>
</comment>
<comment type="caution">
    <text evidence="4">The sequence shown here is derived from an EMBL/GenBank/DDBJ whole genome shotgun (WGS) entry which is preliminary data.</text>
</comment>
<dbReference type="Proteomes" id="UP000037460">
    <property type="component" value="Unassembled WGS sequence"/>
</dbReference>
<dbReference type="GO" id="GO:0046872">
    <property type="term" value="F:metal ion binding"/>
    <property type="evidence" value="ECO:0007669"/>
    <property type="project" value="UniProtKB-UniRule"/>
</dbReference>
<evidence type="ECO:0000256" key="2">
    <source>
        <dbReference type="SAM" id="MobiDB-lite"/>
    </source>
</evidence>
<feature type="region of interest" description="Disordered" evidence="2">
    <location>
        <begin position="265"/>
        <end position="287"/>
    </location>
</feature>
<dbReference type="EC" id="3.1.3.16" evidence="1"/>
<reference evidence="5" key="1">
    <citation type="journal article" date="2015" name="PLoS Genet.">
        <title>Genome Sequence and Transcriptome Analyses of Chrysochromulina tobin: Metabolic Tools for Enhanced Algal Fitness in the Prominent Order Prymnesiales (Haptophyceae).</title>
        <authorList>
            <person name="Hovde B.T."/>
            <person name="Deodato C.R."/>
            <person name="Hunsperger H.M."/>
            <person name="Ryken S.A."/>
            <person name="Yost W."/>
            <person name="Jha R.K."/>
            <person name="Patterson J."/>
            <person name="Monnat R.J. Jr."/>
            <person name="Barlow S.B."/>
            <person name="Starkenburg S.R."/>
            <person name="Cattolico R.A."/>
        </authorList>
    </citation>
    <scope>NUCLEOTIDE SEQUENCE</scope>
    <source>
        <strain evidence="5">CCMP291</strain>
    </source>
</reference>
<keyword evidence="1" id="KW-0460">Magnesium</keyword>
<dbReference type="PANTHER" id="PTHR12320">
    <property type="entry name" value="PROTEIN PHOSPHATASE 2C"/>
    <property type="match status" value="1"/>
</dbReference>
<dbReference type="SMART" id="SM00332">
    <property type="entry name" value="PP2Cc"/>
    <property type="match status" value="1"/>
</dbReference>
<dbReference type="GO" id="GO:0004722">
    <property type="term" value="F:protein serine/threonine phosphatase activity"/>
    <property type="evidence" value="ECO:0007669"/>
    <property type="project" value="UniProtKB-EC"/>
</dbReference>
<keyword evidence="1" id="KW-0479">Metal-binding</keyword>
<dbReference type="EMBL" id="JWZX01002568">
    <property type="protein sequence ID" value="KOO28441.1"/>
    <property type="molecule type" value="Genomic_DNA"/>
</dbReference>
<evidence type="ECO:0000313" key="4">
    <source>
        <dbReference type="EMBL" id="KOO28441.1"/>
    </source>
</evidence>
<dbReference type="PROSITE" id="PS51746">
    <property type="entry name" value="PPM_2"/>
    <property type="match status" value="1"/>
</dbReference>
<name>A0A0M0JPE7_9EUKA</name>
<dbReference type="OrthoDB" id="60843at2759"/>
<comment type="cofactor">
    <cofactor evidence="1">
        <name>Mg(2+)</name>
        <dbReference type="ChEBI" id="CHEBI:18420"/>
    </cofactor>
</comment>
<evidence type="ECO:0000313" key="5">
    <source>
        <dbReference type="Proteomes" id="UP000037460"/>
    </source>
</evidence>
<dbReference type="AlphaFoldDB" id="A0A0M0JPE7"/>
<feature type="compositionally biased region" description="Basic and acidic residues" evidence="2">
    <location>
        <begin position="274"/>
        <end position="287"/>
    </location>
</feature>
<sequence>MASLEGLRAIRIEAAATMLPHPEKANTGGEDAFFVQNNVFGVFDGVGSWASHGVDAGAFSRALSAGTASRLPERVGHSSYSVLELEKALEASLSQVSVLGSCTACMLCVDCSSSTLSALNLGDSGFRLFRQLDSEAGAPRLEMGSRPQQHFFNCPFQLGGDNADRPRNGDRYTHAVQPGDLIVLATDGLFDNLFDDEIGALLAKGGTIEQLSERVASTARKVSFDTKRRSPFTVEARAQGYNMPGGKVDDVAVVLIRVLNGDVPGGAQDEDEDARSRRMSNELRSKL</sequence>
<gene>
    <name evidence="4" type="ORF">Ctob_001950</name>
</gene>
<dbReference type="InterPro" id="IPR036457">
    <property type="entry name" value="PPM-type-like_dom_sf"/>
</dbReference>
<feature type="domain" description="PPM-type phosphatase" evidence="3">
    <location>
        <begin position="16"/>
        <end position="258"/>
    </location>
</feature>
<accession>A0A0M0JPE7</accession>
<dbReference type="InterPro" id="IPR001932">
    <property type="entry name" value="PPM-type_phosphatase-like_dom"/>
</dbReference>
<protein>
    <recommendedName>
        <fullName evidence="1">Protein phosphatase</fullName>
        <ecNumber evidence="1">3.1.3.16</ecNumber>
    </recommendedName>
</protein>
<keyword evidence="1" id="KW-0464">Manganese</keyword>
<keyword evidence="1" id="KW-0904">Protein phosphatase</keyword>
<comment type="cofactor">
    <cofactor evidence="1">
        <name>Mn(2+)</name>
        <dbReference type="ChEBI" id="CHEBI:29035"/>
    </cofactor>
</comment>
<comment type="catalytic activity">
    <reaction evidence="1">
        <text>O-phospho-L-seryl-[protein] + H2O = L-seryl-[protein] + phosphate</text>
        <dbReference type="Rhea" id="RHEA:20629"/>
        <dbReference type="Rhea" id="RHEA-COMP:9863"/>
        <dbReference type="Rhea" id="RHEA-COMP:11604"/>
        <dbReference type="ChEBI" id="CHEBI:15377"/>
        <dbReference type="ChEBI" id="CHEBI:29999"/>
        <dbReference type="ChEBI" id="CHEBI:43474"/>
        <dbReference type="ChEBI" id="CHEBI:83421"/>
        <dbReference type="EC" id="3.1.3.16"/>
    </reaction>
</comment>
<dbReference type="InterPro" id="IPR039123">
    <property type="entry name" value="PPTC7"/>
</dbReference>
<dbReference type="Gene3D" id="3.60.40.10">
    <property type="entry name" value="PPM-type phosphatase domain"/>
    <property type="match status" value="1"/>
</dbReference>
<dbReference type="SUPFAM" id="SSF81606">
    <property type="entry name" value="PP2C-like"/>
    <property type="match status" value="1"/>
</dbReference>
<keyword evidence="1" id="KW-0378">Hydrolase</keyword>
<dbReference type="SMART" id="SM00331">
    <property type="entry name" value="PP2C_SIG"/>
    <property type="match status" value="1"/>
</dbReference>
<evidence type="ECO:0000256" key="1">
    <source>
        <dbReference type="RuleBase" id="RU366020"/>
    </source>
</evidence>
<organism evidence="4 5">
    <name type="scientific">Chrysochromulina tobinii</name>
    <dbReference type="NCBI Taxonomy" id="1460289"/>
    <lineage>
        <taxon>Eukaryota</taxon>
        <taxon>Haptista</taxon>
        <taxon>Haptophyta</taxon>
        <taxon>Prymnesiophyceae</taxon>
        <taxon>Prymnesiales</taxon>
        <taxon>Chrysochromulinaceae</taxon>
        <taxon>Chrysochromulina</taxon>
    </lineage>
</organism>
<proteinExistence type="inferred from homology"/>
<comment type="catalytic activity">
    <reaction evidence="1">
        <text>O-phospho-L-threonyl-[protein] + H2O = L-threonyl-[protein] + phosphate</text>
        <dbReference type="Rhea" id="RHEA:47004"/>
        <dbReference type="Rhea" id="RHEA-COMP:11060"/>
        <dbReference type="Rhea" id="RHEA-COMP:11605"/>
        <dbReference type="ChEBI" id="CHEBI:15377"/>
        <dbReference type="ChEBI" id="CHEBI:30013"/>
        <dbReference type="ChEBI" id="CHEBI:43474"/>
        <dbReference type="ChEBI" id="CHEBI:61977"/>
        <dbReference type="EC" id="3.1.3.16"/>
    </reaction>
</comment>
<evidence type="ECO:0000259" key="3">
    <source>
        <dbReference type="PROSITE" id="PS51746"/>
    </source>
</evidence>